<organism evidence="2 3">
    <name type="scientific">Candidatus Nitrobium versatile</name>
    <dbReference type="NCBI Taxonomy" id="2884831"/>
    <lineage>
        <taxon>Bacteria</taxon>
        <taxon>Pseudomonadati</taxon>
        <taxon>Nitrospirota</taxon>
        <taxon>Nitrospiria</taxon>
        <taxon>Nitrospirales</taxon>
        <taxon>Nitrospiraceae</taxon>
        <taxon>Candidatus Nitrobium</taxon>
    </lineage>
</organism>
<protein>
    <recommendedName>
        <fullName evidence="1">Mechanosensitive ion channel MscS C-terminal domain-containing protein</fullName>
    </recommendedName>
</protein>
<dbReference type="GO" id="GO:0016020">
    <property type="term" value="C:membrane"/>
    <property type="evidence" value="ECO:0007669"/>
    <property type="project" value="InterPro"/>
</dbReference>
<evidence type="ECO:0000259" key="1">
    <source>
        <dbReference type="Pfam" id="PF21082"/>
    </source>
</evidence>
<evidence type="ECO:0000313" key="3">
    <source>
        <dbReference type="Proteomes" id="UP000705867"/>
    </source>
</evidence>
<evidence type="ECO:0000313" key="2">
    <source>
        <dbReference type="EMBL" id="MBZ0157800.1"/>
    </source>
</evidence>
<gene>
    <name evidence="2" type="ORF">K8I29_16515</name>
</gene>
<dbReference type="SUPFAM" id="SSF82689">
    <property type="entry name" value="Mechanosensitive channel protein MscS (YggB), C-terminal domain"/>
    <property type="match status" value="1"/>
</dbReference>
<dbReference type="PANTHER" id="PTHR30347:SF1">
    <property type="entry name" value="MECHANOSENSITIVE CHANNEL MSCK"/>
    <property type="match status" value="1"/>
</dbReference>
<name>A0A953M2K9_9BACT</name>
<dbReference type="PANTHER" id="PTHR30347">
    <property type="entry name" value="POTASSIUM CHANNEL RELATED"/>
    <property type="match status" value="1"/>
</dbReference>
<dbReference type="Pfam" id="PF21082">
    <property type="entry name" value="MS_channel_3rd"/>
    <property type="match status" value="1"/>
</dbReference>
<feature type="domain" description="Mechanosensitive ion channel MscS C-terminal" evidence="1">
    <location>
        <begin position="6"/>
        <end position="57"/>
    </location>
</feature>
<dbReference type="InterPro" id="IPR011066">
    <property type="entry name" value="MscS_channel_C_sf"/>
</dbReference>
<dbReference type="AlphaFoldDB" id="A0A953M2K9"/>
<dbReference type="InterPro" id="IPR052702">
    <property type="entry name" value="MscS-like_channel"/>
</dbReference>
<sequence length="71" mass="8574">MRSGREPAPRAMLLAFGECSLNFEFLIWIRDPSMRFRTIDRINRDTYRKFNELGIKIPFPQRELHIYQRSA</sequence>
<dbReference type="InterPro" id="IPR049278">
    <property type="entry name" value="MS_channel_C"/>
</dbReference>
<reference evidence="2" key="1">
    <citation type="journal article" date="2021" name="bioRxiv">
        <title>Unraveling nitrogen, sulfur and carbon metabolic pathways and microbial community transcriptional responses to substrate deprivation and toxicity stresses in a bioreactor mimicking anoxic brackish coastal sediment conditions.</title>
        <authorList>
            <person name="Martins P.D."/>
            <person name="Echeveste M.J."/>
            <person name="Arshad A."/>
            <person name="Kurth J."/>
            <person name="Ouboter H."/>
            <person name="Jetten M.S.M."/>
            <person name="Welte C.U."/>
        </authorList>
    </citation>
    <scope>NUCLEOTIDE SEQUENCE</scope>
    <source>
        <strain evidence="2">MAG_39</strain>
    </source>
</reference>
<dbReference type="Proteomes" id="UP000705867">
    <property type="component" value="Unassembled WGS sequence"/>
</dbReference>
<comment type="caution">
    <text evidence="2">The sequence shown here is derived from an EMBL/GenBank/DDBJ whole genome shotgun (WGS) entry which is preliminary data.</text>
</comment>
<dbReference type="Gene3D" id="3.30.70.100">
    <property type="match status" value="1"/>
</dbReference>
<proteinExistence type="predicted"/>
<dbReference type="EMBL" id="JAIOIV010000127">
    <property type="protein sequence ID" value="MBZ0157800.1"/>
    <property type="molecule type" value="Genomic_DNA"/>
</dbReference>
<accession>A0A953M2K9</accession>
<reference evidence="2" key="2">
    <citation type="submission" date="2021-08" db="EMBL/GenBank/DDBJ databases">
        <authorList>
            <person name="Dalcin Martins P."/>
        </authorList>
    </citation>
    <scope>NUCLEOTIDE SEQUENCE</scope>
    <source>
        <strain evidence="2">MAG_39</strain>
    </source>
</reference>